<dbReference type="EC" id="6.3.3.2" evidence="5"/>
<dbReference type="Gene3D" id="3.40.50.10420">
    <property type="entry name" value="NagB/RpiA/CoA transferase-like"/>
    <property type="match status" value="1"/>
</dbReference>
<sequence>MQNKEELRRHLLKVRQELSDERRRSGSASICRKIVEWDTFLTSDTVLFYMPIRREVDVRPAIEKAWSFGKTVVLPRALPETREMKLFRVDSFEELQPGAYGILEPLEDEAKAVEPERIRLAVVPGVGFDRRGYRLGYGGGYYDRFFARAGHAVRLGVAYSEQVVATVYPLPHDQPVHYLFTPGETLAF</sequence>
<dbReference type="EMBL" id="JACEIP010000040">
    <property type="protein sequence ID" value="MBA4544437.1"/>
    <property type="molecule type" value="Genomic_DNA"/>
</dbReference>
<evidence type="ECO:0000256" key="5">
    <source>
        <dbReference type="RuleBase" id="RU361279"/>
    </source>
</evidence>
<dbReference type="Proteomes" id="UP000530514">
    <property type="component" value="Unassembled WGS sequence"/>
</dbReference>
<keyword evidence="6" id="KW-0436">Ligase</keyword>
<feature type="binding site" evidence="4">
    <location>
        <position position="55"/>
    </location>
    <ligand>
        <name>substrate</name>
    </ligand>
</feature>
<gene>
    <name evidence="6" type="ORF">H1164_16510</name>
</gene>
<reference evidence="6 7" key="1">
    <citation type="submission" date="2020-07" db="EMBL/GenBank/DDBJ databases">
        <authorList>
            <person name="Feng H."/>
        </authorList>
    </citation>
    <scope>NUCLEOTIDE SEQUENCE [LARGE SCALE GENOMIC DNA]</scope>
    <source>
        <strain evidence="7">s-11</strain>
    </source>
</reference>
<dbReference type="InterPro" id="IPR037171">
    <property type="entry name" value="NagB/RpiA_transferase-like"/>
</dbReference>
<keyword evidence="5" id="KW-0479">Metal-binding</keyword>
<name>A0A7W2AIN1_9BACL</name>
<organism evidence="6 7">
    <name type="scientific">Thermoactinomyces daqus</name>
    <dbReference type="NCBI Taxonomy" id="1329516"/>
    <lineage>
        <taxon>Bacteria</taxon>
        <taxon>Bacillati</taxon>
        <taxon>Bacillota</taxon>
        <taxon>Bacilli</taxon>
        <taxon>Bacillales</taxon>
        <taxon>Thermoactinomycetaceae</taxon>
        <taxon>Thermoactinomyces</taxon>
    </lineage>
</organism>
<accession>A0A7W2AIN1</accession>
<dbReference type="PIRSF" id="PIRSF006806">
    <property type="entry name" value="FTHF_cligase"/>
    <property type="match status" value="1"/>
</dbReference>
<dbReference type="OrthoDB" id="9801938at2"/>
<dbReference type="InterPro" id="IPR024185">
    <property type="entry name" value="FTHF_cligase-like_sf"/>
</dbReference>
<dbReference type="GO" id="GO:0035999">
    <property type="term" value="P:tetrahydrofolate interconversion"/>
    <property type="evidence" value="ECO:0007669"/>
    <property type="project" value="TreeGrafter"/>
</dbReference>
<protein>
    <recommendedName>
        <fullName evidence="5">5-formyltetrahydrofolate cyclo-ligase</fullName>
        <ecNumber evidence="5">6.3.3.2</ecNumber>
    </recommendedName>
</protein>
<evidence type="ECO:0000256" key="1">
    <source>
        <dbReference type="ARBA" id="ARBA00010638"/>
    </source>
</evidence>
<dbReference type="NCBIfam" id="TIGR02727">
    <property type="entry name" value="MTHFS_bact"/>
    <property type="match status" value="1"/>
</dbReference>
<dbReference type="GO" id="GO:0030272">
    <property type="term" value="F:5-formyltetrahydrofolate cyclo-ligase activity"/>
    <property type="evidence" value="ECO:0007669"/>
    <property type="project" value="UniProtKB-EC"/>
</dbReference>
<dbReference type="PANTHER" id="PTHR23407:SF1">
    <property type="entry name" value="5-FORMYLTETRAHYDROFOLATE CYCLO-LIGASE"/>
    <property type="match status" value="1"/>
</dbReference>
<proteinExistence type="inferred from homology"/>
<dbReference type="Pfam" id="PF01812">
    <property type="entry name" value="5-FTHF_cyc-lig"/>
    <property type="match status" value="1"/>
</dbReference>
<evidence type="ECO:0000313" key="7">
    <source>
        <dbReference type="Proteomes" id="UP000530514"/>
    </source>
</evidence>
<dbReference type="GO" id="GO:0009396">
    <property type="term" value="P:folic acid-containing compound biosynthetic process"/>
    <property type="evidence" value="ECO:0007669"/>
    <property type="project" value="TreeGrafter"/>
</dbReference>
<dbReference type="PANTHER" id="PTHR23407">
    <property type="entry name" value="ATPASE INHIBITOR/5-FORMYLTETRAHYDROFOLATE CYCLO-LIGASE"/>
    <property type="match status" value="1"/>
</dbReference>
<keyword evidence="5" id="KW-0460">Magnesium</keyword>
<dbReference type="AlphaFoldDB" id="A0A7W2AIN1"/>
<feature type="binding site" evidence="4">
    <location>
        <position position="50"/>
    </location>
    <ligand>
        <name>substrate</name>
    </ligand>
</feature>
<comment type="cofactor">
    <cofactor evidence="5">
        <name>Mg(2+)</name>
        <dbReference type="ChEBI" id="CHEBI:18420"/>
    </cofactor>
</comment>
<comment type="catalytic activity">
    <reaction evidence="5">
        <text>(6S)-5-formyl-5,6,7,8-tetrahydrofolate + ATP = (6R)-5,10-methenyltetrahydrofolate + ADP + phosphate</text>
        <dbReference type="Rhea" id="RHEA:10488"/>
        <dbReference type="ChEBI" id="CHEBI:30616"/>
        <dbReference type="ChEBI" id="CHEBI:43474"/>
        <dbReference type="ChEBI" id="CHEBI:57455"/>
        <dbReference type="ChEBI" id="CHEBI:57457"/>
        <dbReference type="ChEBI" id="CHEBI:456216"/>
        <dbReference type="EC" id="6.3.3.2"/>
    </reaction>
</comment>
<dbReference type="GO" id="GO:0005524">
    <property type="term" value="F:ATP binding"/>
    <property type="evidence" value="ECO:0007669"/>
    <property type="project" value="UniProtKB-KW"/>
</dbReference>
<keyword evidence="3 4" id="KW-0067">ATP-binding</keyword>
<evidence type="ECO:0000313" key="6">
    <source>
        <dbReference type="EMBL" id="MBA4544437.1"/>
    </source>
</evidence>
<feature type="binding site" evidence="4">
    <location>
        <begin position="134"/>
        <end position="142"/>
    </location>
    <ligand>
        <name>ATP</name>
        <dbReference type="ChEBI" id="CHEBI:30616"/>
    </ligand>
</feature>
<evidence type="ECO:0000256" key="4">
    <source>
        <dbReference type="PIRSR" id="PIRSR006806-1"/>
    </source>
</evidence>
<comment type="similarity">
    <text evidence="1 5">Belongs to the 5-formyltetrahydrofolate cyclo-ligase family.</text>
</comment>
<comment type="caution">
    <text evidence="6">The sequence shown here is derived from an EMBL/GenBank/DDBJ whole genome shotgun (WGS) entry which is preliminary data.</text>
</comment>
<evidence type="ECO:0000256" key="2">
    <source>
        <dbReference type="ARBA" id="ARBA00022741"/>
    </source>
</evidence>
<dbReference type="RefSeq" id="WP_033102166.1">
    <property type="nucleotide sequence ID" value="NZ_JACEIP010000040.1"/>
</dbReference>
<dbReference type="SUPFAM" id="SSF100950">
    <property type="entry name" value="NagB/RpiA/CoA transferase-like"/>
    <property type="match status" value="1"/>
</dbReference>
<feature type="binding site" evidence="4">
    <location>
        <begin position="4"/>
        <end position="8"/>
    </location>
    <ligand>
        <name>ATP</name>
        <dbReference type="ChEBI" id="CHEBI:30616"/>
    </ligand>
</feature>
<evidence type="ECO:0000256" key="3">
    <source>
        <dbReference type="ARBA" id="ARBA00022840"/>
    </source>
</evidence>
<keyword evidence="2 4" id="KW-0547">Nucleotide-binding</keyword>
<dbReference type="InterPro" id="IPR002698">
    <property type="entry name" value="FTHF_cligase"/>
</dbReference>
<keyword evidence="7" id="KW-1185">Reference proteome</keyword>
<dbReference type="GO" id="GO:0046872">
    <property type="term" value="F:metal ion binding"/>
    <property type="evidence" value="ECO:0007669"/>
    <property type="project" value="UniProtKB-KW"/>
</dbReference>